<gene>
    <name evidence="1" type="ORF">CN307_17375</name>
</gene>
<dbReference type="Gene3D" id="1.25.40.10">
    <property type="entry name" value="Tetratricopeptide repeat domain"/>
    <property type="match status" value="1"/>
</dbReference>
<dbReference type="AlphaFoldDB" id="A0A2A9A003"/>
<dbReference type="EMBL" id="NTRR01000025">
    <property type="protein sequence ID" value="PFE14007.1"/>
    <property type="molecule type" value="Genomic_DNA"/>
</dbReference>
<organism evidence="1 2">
    <name type="scientific">Bacillus cereus</name>
    <dbReference type="NCBI Taxonomy" id="1396"/>
    <lineage>
        <taxon>Bacteria</taxon>
        <taxon>Bacillati</taxon>
        <taxon>Bacillota</taxon>
        <taxon>Bacilli</taxon>
        <taxon>Bacillales</taxon>
        <taxon>Bacillaceae</taxon>
        <taxon>Bacillus</taxon>
        <taxon>Bacillus cereus group</taxon>
    </lineage>
</organism>
<proteinExistence type="predicted"/>
<sequence>MLHGWNCEIRLRNIAKAKQHKETIEYQIDTIKDLNIKLYYALINLRYSLLFDEISGVKESFWICKRLLTANSFSVL</sequence>
<accession>A0A2A9A003</accession>
<dbReference type="Proteomes" id="UP000220032">
    <property type="component" value="Unassembled WGS sequence"/>
</dbReference>
<dbReference type="InterPro" id="IPR011990">
    <property type="entry name" value="TPR-like_helical_dom_sf"/>
</dbReference>
<name>A0A2A9A003_BACCE</name>
<reference evidence="1 2" key="1">
    <citation type="submission" date="2017-09" db="EMBL/GenBank/DDBJ databases">
        <title>Large-scale bioinformatics analysis of Bacillus genomes uncovers conserved roles of natural products in bacterial physiology.</title>
        <authorList>
            <consortium name="Agbiome Team Llc"/>
            <person name="Bleich R.M."/>
            <person name="Grubbs K.J."/>
            <person name="Santa Maria K.C."/>
            <person name="Allen S.E."/>
            <person name="Farag S."/>
            <person name="Shank E.A."/>
            <person name="Bowers A."/>
        </authorList>
    </citation>
    <scope>NUCLEOTIDE SEQUENCE [LARGE SCALE GENOMIC DNA]</scope>
    <source>
        <strain evidence="1 2">AFS022681</strain>
    </source>
</reference>
<dbReference type="RefSeq" id="WP_088095996.1">
    <property type="nucleotide sequence ID" value="NZ_FMJG01000020.1"/>
</dbReference>
<protein>
    <submittedName>
        <fullName evidence="1">Uncharacterized protein</fullName>
    </submittedName>
</protein>
<comment type="caution">
    <text evidence="1">The sequence shown here is derived from an EMBL/GenBank/DDBJ whole genome shotgun (WGS) entry which is preliminary data.</text>
</comment>
<evidence type="ECO:0000313" key="1">
    <source>
        <dbReference type="EMBL" id="PFE14007.1"/>
    </source>
</evidence>
<evidence type="ECO:0000313" key="2">
    <source>
        <dbReference type="Proteomes" id="UP000220032"/>
    </source>
</evidence>
<dbReference type="Pfam" id="PF18801">
    <property type="entry name" value="RapH_N"/>
    <property type="match status" value="1"/>
</dbReference>